<dbReference type="InterPro" id="IPR003593">
    <property type="entry name" value="AAA+_ATPase"/>
</dbReference>
<dbReference type="Gene3D" id="3.40.50.300">
    <property type="entry name" value="P-loop containing nucleotide triphosphate hydrolases"/>
    <property type="match status" value="1"/>
</dbReference>
<evidence type="ECO:0000313" key="5">
    <source>
        <dbReference type="EMBL" id="MCZ0690510.1"/>
    </source>
</evidence>
<dbReference type="AlphaFoldDB" id="A0A6N3EFE2"/>
<evidence type="ECO:0000256" key="3">
    <source>
        <dbReference type="ARBA" id="ARBA00022840"/>
    </source>
</evidence>
<dbReference type="PROSITE" id="PS50893">
    <property type="entry name" value="ABC_TRANSPORTER_2"/>
    <property type="match status" value="1"/>
</dbReference>
<evidence type="ECO:0000256" key="1">
    <source>
        <dbReference type="ARBA" id="ARBA00022448"/>
    </source>
</evidence>
<dbReference type="Proteomes" id="UP001076974">
    <property type="component" value="Unassembled WGS sequence"/>
</dbReference>
<dbReference type="PANTHER" id="PTHR42711:SF1">
    <property type="entry name" value="ABC-TRANSPORT PROTEIN, ATP-BINDING COMPONENT"/>
    <property type="match status" value="1"/>
</dbReference>
<evidence type="ECO:0000256" key="2">
    <source>
        <dbReference type="ARBA" id="ARBA00022741"/>
    </source>
</evidence>
<dbReference type="SMART" id="SM00382">
    <property type="entry name" value="AAA"/>
    <property type="match status" value="1"/>
</dbReference>
<dbReference type="EMBL" id="JAPRBD010000015">
    <property type="protein sequence ID" value="MCZ0690510.1"/>
    <property type="molecule type" value="Genomic_DNA"/>
</dbReference>
<gene>
    <name evidence="6" type="primary">cysA</name>
    <name evidence="5" type="ORF">OZZ16_11430</name>
    <name evidence="6" type="ORF">RGLFYP19_02084</name>
</gene>
<keyword evidence="6" id="KW-0378">Hydrolase</keyword>
<evidence type="ECO:0000259" key="4">
    <source>
        <dbReference type="PROSITE" id="PS50893"/>
    </source>
</evidence>
<dbReference type="InterPro" id="IPR003439">
    <property type="entry name" value="ABC_transporter-like_ATP-bd"/>
</dbReference>
<dbReference type="EC" id="3.6.3.25" evidence="6"/>
<protein>
    <submittedName>
        <fullName evidence="5">ATP-binding cassette domain-containing protein</fullName>
    </submittedName>
    <submittedName>
        <fullName evidence="6">Sulfate/thiosulfate import ATP-binding protein CysA</fullName>
        <ecNumber evidence="6">3.6.3.25</ecNumber>
    </submittedName>
</protein>
<evidence type="ECO:0000313" key="6">
    <source>
        <dbReference type="EMBL" id="VYU38654.1"/>
    </source>
</evidence>
<keyword evidence="2" id="KW-0547">Nucleotide-binding</keyword>
<dbReference type="PANTHER" id="PTHR42711">
    <property type="entry name" value="ABC TRANSPORTER ATP-BINDING PROTEIN"/>
    <property type="match status" value="1"/>
</dbReference>
<dbReference type="SUPFAM" id="SSF52540">
    <property type="entry name" value="P-loop containing nucleoside triphosphate hydrolases"/>
    <property type="match status" value="1"/>
</dbReference>
<keyword evidence="3 6" id="KW-0067">ATP-binding</keyword>
<dbReference type="GO" id="GO:0005524">
    <property type="term" value="F:ATP binding"/>
    <property type="evidence" value="ECO:0007669"/>
    <property type="project" value="UniProtKB-KW"/>
</dbReference>
<dbReference type="GO" id="GO:0016887">
    <property type="term" value="F:ATP hydrolysis activity"/>
    <property type="evidence" value="ECO:0007669"/>
    <property type="project" value="InterPro"/>
</dbReference>
<sequence>MNTIIEMNHVTKAYRRKIKSGKGIFKSSKFETKEAIKDISFQIKEGEMVGIVGLNGAGKSTLIKSMLGILSPDSGEAKMFGRDSFQFRKKNAEYIGANFGQKSSLVWDLPFIYSLELNKKIYRVSDERYEEILEELEQFLQIGELLNVPVRTMSLGQRMKCEFAVITLHSPRLLILDETTIGLDIVIKKNIEEYLKHINAARNVTILFSSHDLAELERICDRIMIINSGEIILDDQVKNISDLSRYSYMMIKFAEAFDGNVELNPGLQIVEYLEDGLKIRIDKQRLSEKEAMTELIDKMPVENISIEKQSLEDFIYNLVQK</sequence>
<dbReference type="Pfam" id="PF00005">
    <property type="entry name" value="ABC_tran"/>
    <property type="match status" value="1"/>
</dbReference>
<dbReference type="RefSeq" id="WP_022038009.1">
    <property type="nucleotide sequence ID" value="NZ_CACRUK010000032.1"/>
</dbReference>
<accession>A0A6N3EFE2</accession>
<reference evidence="6" key="1">
    <citation type="submission" date="2019-11" db="EMBL/GenBank/DDBJ databases">
        <authorList>
            <person name="Feng L."/>
        </authorList>
    </citation>
    <scope>NUCLEOTIDE SEQUENCE</scope>
    <source>
        <strain evidence="6">RgnavusLFYP19</strain>
    </source>
</reference>
<feature type="domain" description="ABC transporter" evidence="4">
    <location>
        <begin position="5"/>
        <end position="253"/>
    </location>
</feature>
<dbReference type="InterPro" id="IPR027417">
    <property type="entry name" value="P-loop_NTPase"/>
</dbReference>
<dbReference type="EMBL" id="CACRUK010000032">
    <property type="protein sequence ID" value="VYU38654.1"/>
    <property type="molecule type" value="Genomic_DNA"/>
</dbReference>
<proteinExistence type="predicted"/>
<keyword evidence="1" id="KW-0813">Transport</keyword>
<reference evidence="5" key="2">
    <citation type="submission" date="2022-11" db="EMBL/GenBank/DDBJ databases">
        <title>Temperate bacteriophages infecting mucin-degrading bacterium Ruminococcus gnavus from the human gut.</title>
        <authorList>
            <person name="Buttimer C."/>
        </authorList>
    </citation>
    <scope>NUCLEOTIDE SEQUENCE</scope>
    <source>
        <strain evidence="5">CCUG 52279</strain>
    </source>
</reference>
<dbReference type="InterPro" id="IPR050763">
    <property type="entry name" value="ABC_transporter_ATP-binding"/>
</dbReference>
<name>A0A6N3EFE2_MEDGN</name>
<organism evidence="6">
    <name type="scientific">Mediterraneibacter gnavus</name>
    <name type="common">Ruminococcus gnavus</name>
    <dbReference type="NCBI Taxonomy" id="33038"/>
    <lineage>
        <taxon>Bacteria</taxon>
        <taxon>Bacillati</taxon>
        <taxon>Bacillota</taxon>
        <taxon>Clostridia</taxon>
        <taxon>Lachnospirales</taxon>
        <taxon>Lachnospiraceae</taxon>
        <taxon>Mediterraneibacter</taxon>
    </lineage>
</organism>